<evidence type="ECO:0000313" key="2">
    <source>
        <dbReference type="EMBL" id="MBX44909.1"/>
    </source>
</evidence>
<sequence>MPTSKPRPPMNYSGQTQKLKSKKYHLIY</sequence>
<organism evidence="2">
    <name type="scientific">Rhizophora mucronata</name>
    <name type="common">Asiatic mangrove</name>
    <dbReference type="NCBI Taxonomy" id="61149"/>
    <lineage>
        <taxon>Eukaryota</taxon>
        <taxon>Viridiplantae</taxon>
        <taxon>Streptophyta</taxon>
        <taxon>Embryophyta</taxon>
        <taxon>Tracheophyta</taxon>
        <taxon>Spermatophyta</taxon>
        <taxon>Magnoliopsida</taxon>
        <taxon>eudicotyledons</taxon>
        <taxon>Gunneridae</taxon>
        <taxon>Pentapetalae</taxon>
        <taxon>rosids</taxon>
        <taxon>fabids</taxon>
        <taxon>Malpighiales</taxon>
        <taxon>Rhizophoraceae</taxon>
        <taxon>Rhizophora</taxon>
    </lineage>
</organism>
<feature type="region of interest" description="Disordered" evidence="1">
    <location>
        <begin position="1"/>
        <end position="28"/>
    </location>
</feature>
<name>A0A2P2NQY3_RHIMU</name>
<evidence type="ECO:0000256" key="1">
    <source>
        <dbReference type="SAM" id="MobiDB-lite"/>
    </source>
</evidence>
<proteinExistence type="predicted"/>
<accession>A0A2P2NQY3</accession>
<feature type="compositionally biased region" description="Basic residues" evidence="1">
    <location>
        <begin position="19"/>
        <end position="28"/>
    </location>
</feature>
<reference evidence="2" key="1">
    <citation type="submission" date="2018-02" db="EMBL/GenBank/DDBJ databases">
        <title>Rhizophora mucronata_Transcriptome.</title>
        <authorList>
            <person name="Meera S.P."/>
            <person name="Sreeshan A."/>
            <person name="Augustine A."/>
        </authorList>
    </citation>
    <scope>NUCLEOTIDE SEQUENCE</scope>
    <source>
        <tissue evidence="2">Leaf</tissue>
    </source>
</reference>
<dbReference type="AlphaFoldDB" id="A0A2P2NQY3"/>
<protein>
    <submittedName>
        <fullName evidence="2">Uncharacterized protein</fullName>
    </submittedName>
</protein>
<dbReference type="EMBL" id="GGEC01064425">
    <property type="protein sequence ID" value="MBX44909.1"/>
    <property type="molecule type" value="Transcribed_RNA"/>
</dbReference>